<organism evidence="1 2">
    <name type="scientific">Pseudonocardia sulfidoxydans NBRC 16205</name>
    <dbReference type="NCBI Taxonomy" id="1223511"/>
    <lineage>
        <taxon>Bacteria</taxon>
        <taxon>Bacillati</taxon>
        <taxon>Actinomycetota</taxon>
        <taxon>Actinomycetes</taxon>
        <taxon>Pseudonocardiales</taxon>
        <taxon>Pseudonocardiaceae</taxon>
        <taxon>Pseudonocardia</taxon>
    </lineage>
</organism>
<dbReference type="SUPFAM" id="SSF53335">
    <property type="entry name" value="S-adenosyl-L-methionine-dependent methyltransferases"/>
    <property type="match status" value="1"/>
</dbReference>
<gene>
    <name evidence="1" type="ORF">PSU4_41920</name>
</gene>
<dbReference type="EMBL" id="BJVJ01000049">
    <property type="protein sequence ID" value="GEL25238.1"/>
    <property type="molecule type" value="Genomic_DNA"/>
</dbReference>
<dbReference type="Pfam" id="PF13578">
    <property type="entry name" value="Methyltransf_24"/>
    <property type="match status" value="1"/>
</dbReference>
<proteinExistence type="predicted"/>
<comment type="caution">
    <text evidence="1">The sequence shown here is derived from an EMBL/GenBank/DDBJ whole genome shotgun (WGS) entry which is preliminary data.</text>
</comment>
<evidence type="ECO:0000313" key="1">
    <source>
        <dbReference type="EMBL" id="GEL25238.1"/>
    </source>
</evidence>
<dbReference type="AlphaFoldDB" id="A0A511DQ97"/>
<dbReference type="PANTHER" id="PTHR40036:SF1">
    <property type="entry name" value="MACROCIN O-METHYLTRANSFERASE"/>
    <property type="match status" value="1"/>
</dbReference>
<sequence length="277" mass="29837">MGKDRRILRGALRAKVMRAVDEIVTRRVDDQTAALRAEIAALRTDLTDVVGRSQDAVVAELRAAERRSRRDLVAAGERAAVVSTSRFVEEQMRDAIALPDAAATLDHAIAKAPSGGLALEFGVYTGGTLTRIADARAGDPGAVAGFDSFDGLPETWRAGFREGVFDDVTAPPDVPGAEIVVGLFADTLPGFLDAHPGPVDLLHLDADLYSSTATVLDLVGPRLRPGSVVLFDEFFNYPGWEQHEARAWREYVDVSGCTFAWEAYTVADEQVVVRVTG</sequence>
<evidence type="ECO:0000313" key="2">
    <source>
        <dbReference type="Proteomes" id="UP000321685"/>
    </source>
</evidence>
<dbReference type="Gene3D" id="3.40.50.150">
    <property type="entry name" value="Vaccinia Virus protein VP39"/>
    <property type="match status" value="1"/>
</dbReference>
<dbReference type="InterPro" id="IPR029063">
    <property type="entry name" value="SAM-dependent_MTases_sf"/>
</dbReference>
<dbReference type="PANTHER" id="PTHR40036">
    <property type="entry name" value="MACROCIN O-METHYLTRANSFERASE"/>
    <property type="match status" value="1"/>
</dbReference>
<dbReference type="Proteomes" id="UP000321685">
    <property type="component" value="Unassembled WGS sequence"/>
</dbReference>
<evidence type="ECO:0008006" key="3">
    <source>
        <dbReference type="Google" id="ProtNLM"/>
    </source>
</evidence>
<keyword evidence="2" id="KW-1185">Reference proteome</keyword>
<accession>A0A511DQ97</accession>
<reference evidence="1 2" key="1">
    <citation type="submission" date="2019-07" db="EMBL/GenBank/DDBJ databases">
        <title>Whole genome shotgun sequence of Pseudonocardia sulfidoxydans NBRC 16205.</title>
        <authorList>
            <person name="Hosoyama A."/>
            <person name="Uohara A."/>
            <person name="Ohji S."/>
            <person name="Ichikawa N."/>
        </authorList>
    </citation>
    <scope>NUCLEOTIDE SEQUENCE [LARGE SCALE GENOMIC DNA]</scope>
    <source>
        <strain evidence="1 2">NBRC 16205</strain>
    </source>
</reference>
<name>A0A511DQ97_9PSEU</name>
<dbReference type="InterPro" id="IPR008884">
    <property type="entry name" value="TylF_MeTrfase"/>
</dbReference>
<protein>
    <recommendedName>
        <fullName evidence="3">Methyltransferase</fullName>
    </recommendedName>
</protein>